<evidence type="ECO:0000256" key="1">
    <source>
        <dbReference type="SAM" id="MobiDB-lite"/>
    </source>
</evidence>
<evidence type="ECO:0000313" key="2">
    <source>
        <dbReference type="EMBL" id="EJK65634.1"/>
    </source>
</evidence>
<feature type="non-terminal residue" evidence="2">
    <location>
        <position position="76"/>
    </location>
</feature>
<feature type="compositionally biased region" description="Pro residues" evidence="1">
    <location>
        <begin position="23"/>
        <end position="33"/>
    </location>
</feature>
<dbReference type="Proteomes" id="UP000266841">
    <property type="component" value="Unassembled WGS sequence"/>
</dbReference>
<organism evidence="2 3">
    <name type="scientific">Thalassiosira oceanica</name>
    <name type="common">Marine diatom</name>
    <dbReference type="NCBI Taxonomy" id="159749"/>
    <lineage>
        <taxon>Eukaryota</taxon>
        <taxon>Sar</taxon>
        <taxon>Stramenopiles</taxon>
        <taxon>Ochrophyta</taxon>
        <taxon>Bacillariophyta</taxon>
        <taxon>Coscinodiscophyceae</taxon>
        <taxon>Thalassiosirophycidae</taxon>
        <taxon>Thalassiosirales</taxon>
        <taxon>Thalassiosiraceae</taxon>
        <taxon>Thalassiosira</taxon>
    </lineage>
</organism>
<evidence type="ECO:0000313" key="3">
    <source>
        <dbReference type="Proteomes" id="UP000266841"/>
    </source>
</evidence>
<proteinExistence type="predicted"/>
<name>K0SL06_THAOC</name>
<dbReference type="EMBL" id="AGNL01015622">
    <property type="protein sequence ID" value="EJK65634.1"/>
    <property type="molecule type" value="Genomic_DNA"/>
</dbReference>
<reference evidence="2 3" key="1">
    <citation type="journal article" date="2012" name="Genome Biol.">
        <title>Genome and low-iron response of an oceanic diatom adapted to chronic iron limitation.</title>
        <authorList>
            <person name="Lommer M."/>
            <person name="Specht M."/>
            <person name="Roy A.S."/>
            <person name="Kraemer L."/>
            <person name="Andreson R."/>
            <person name="Gutowska M.A."/>
            <person name="Wolf J."/>
            <person name="Bergner S.V."/>
            <person name="Schilhabel M.B."/>
            <person name="Klostermeier U.C."/>
            <person name="Beiko R.G."/>
            <person name="Rosenstiel P."/>
            <person name="Hippler M."/>
            <person name="Laroche J."/>
        </authorList>
    </citation>
    <scope>NUCLEOTIDE SEQUENCE [LARGE SCALE GENOMIC DNA]</scope>
    <source>
        <strain evidence="2 3">CCMP1005</strain>
    </source>
</reference>
<accession>K0SL06</accession>
<feature type="region of interest" description="Disordered" evidence="1">
    <location>
        <begin position="1"/>
        <end position="76"/>
    </location>
</feature>
<keyword evidence="3" id="KW-1185">Reference proteome</keyword>
<sequence length="76" mass="7533">MARQAGQGLGERAPGGDSAGGPRAPPPVAPPPSAGASPEPCGRLGRVQEGEGGYGAVKAVGSTRRRGLEDEDDPSR</sequence>
<gene>
    <name evidence="2" type="ORF">THAOC_13486</name>
</gene>
<comment type="caution">
    <text evidence="2">The sequence shown here is derived from an EMBL/GenBank/DDBJ whole genome shotgun (WGS) entry which is preliminary data.</text>
</comment>
<protein>
    <submittedName>
        <fullName evidence="2">Uncharacterized protein</fullName>
    </submittedName>
</protein>
<dbReference type="AlphaFoldDB" id="K0SL06"/>